<feature type="region of interest" description="Disordered" evidence="17">
    <location>
        <begin position="426"/>
        <end position="447"/>
    </location>
</feature>
<dbReference type="GO" id="GO:0005524">
    <property type="term" value="F:ATP binding"/>
    <property type="evidence" value="ECO:0007669"/>
    <property type="project" value="UniProtKB-UniRule"/>
</dbReference>
<dbReference type="EC" id="2.3.2.27" evidence="4"/>
<feature type="transmembrane region" description="Helical" evidence="18">
    <location>
        <begin position="911"/>
        <end position="936"/>
    </location>
</feature>
<evidence type="ECO:0000256" key="18">
    <source>
        <dbReference type="SAM" id="Phobius"/>
    </source>
</evidence>
<feature type="compositionally biased region" description="Low complexity" evidence="17">
    <location>
        <begin position="495"/>
        <end position="509"/>
    </location>
</feature>
<feature type="compositionally biased region" description="Polar residues" evidence="17">
    <location>
        <begin position="367"/>
        <end position="405"/>
    </location>
</feature>
<evidence type="ECO:0000256" key="15">
    <source>
        <dbReference type="PROSITE-ProRule" id="PRU00175"/>
    </source>
</evidence>
<keyword evidence="5" id="KW-0808">Transferase</keyword>
<feature type="region of interest" description="Disordered" evidence="17">
    <location>
        <begin position="641"/>
        <end position="663"/>
    </location>
</feature>
<feature type="compositionally biased region" description="Low complexity" evidence="17">
    <location>
        <begin position="295"/>
        <end position="306"/>
    </location>
</feature>
<evidence type="ECO:0000256" key="3">
    <source>
        <dbReference type="ARBA" id="ARBA00004906"/>
    </source>
</evidence>
<dbReference type="InterPro" id="IPR013083">
    <property type="entry name" value="Znf_RING/FYVE/PHD"/>
</dbReference>
<evidence type="ECO:0000256" key="13">
    <source>
        <dbReference type="ARBA" id="ARBA00022989"/>
    </source>
</evidence>
<feature type="transmembrane region" description="Helical" evidence="18">
    <location>
        <begin position="95"/>
        <end position="116"/>
    </location>
</feature>
<dbReference type="GO" id="GO:0008270">
    <property type="term" value="F:zinc ion binding"/>
    <property type="evidence" value="ECO:0007669"/>
    <property type="project" value="UniProtKB-KW"/>
</dbReference>
<organism evidence="22 23">
    <name type="scientific">Ceratobasidium theobromae</name>
    <dbReference type="NCBI Taxonomy" id="1582974"/>
    <lineage>
        <taxon>Eukaryota</taxon>
        <taxon>Fungi</taxon>
        <taxon>Dikarya</taxon>
        <taxon>Basidiomycota</taxon>
        <taxon>Agaricomycotina</taxon>
        <taxon>Agaricomycetes</taxon>
        <taxon>Cantharellales</taxon>
        <taxon>Ceratobasidiaceae</taxon>
        <taxon>Ceratobasidium</taxon>
    </lineage>
</organism>
<dbReference type="EMBL" id="SSOP01000016">
    <property type="protein sequence ID" value="KAB5594824.1"/>
    <property type="molecule type" value="Genomic_DNA"/>
</dbReference>
<evidence type="ECO:0000256" key="8">
    <source>
        <dbReference type="ARBA" id="ARBA00022741"/>
    </source>
</evidence>
<dbReference type="SUPFAM" id="SSF57850">
    <property type="entry name" value="RING/U-box"/>
    <property type="match status" value="1"/>
</dbReference>
<dbReference type="OrthoDB" id="264354at2759"/>
<evidence type="ECO:0000256" key="2">
    <source>
        <dbReference type="ARBA" id="ARBA00004141"/>
    </source>
</evidence>
<dbReference type="SUPFAM" id="SSF56112">
    <property type="entry name" value="Protein kinase-like (PK-like)"/>
    <property type="match status" value="1"/>
</dbReference>
<feature type="compositionally biased region" description="Polar residues" evidence="17">
    <location>
        <begin position="307"/>
        <end position="339"/>
    </location>
</feature>
<feature type="transmembrane region" description="Helical" evidence="18">
    <location>
        <begin position="869"/>
        <end position="890"/>
    </location>
</feature>
<evidence type="ECO:0000256" key="4">
    <source>
        <dbReference type="ARBA" id="ARBA00012483"/>
    </source>
</evidence>
<keyword evidence="7" id="KW-0479">Metal-binding</keyword>
<comment type="caution">
    <text evidence="22">The sequence shown here is derived from an EMBL/GenBank/DDBJ whole genome shotgun (WGS) entry which is preliminary data.</text>
</comment>
<dbReference type="Gene3D" id="3.30.200.20">
    <property type="entry name" value="Phosphorylase Kinase, domain 1"/>
    <property type="match status" value="1"/>
</dbReference>
<evidence type="ECO:0000256" key="1">
    <source>
        <dbReference type="ARBA" id="ARBA00000900"/>
    </source>
</evidence>
<evidence type="ECO:0000256" key="14">
    <source>
        <dbReference type="ARBA" id="ARBA00023136"/>
    </source>
</evidence>
<evidence type="ECO:0000256" key="6">
    <source>
        <dbReference type="ARBA" id="ARBA00022692"/>
    </source>
</evidence>
<feature type="region of interest" description="Disordered" evidence="17">
    <location>
        <begin position="280"/>
        <end position="405"/>
    </location>
</feature>
<feature type="domain" description="Protein kinase" evidence="19">
    <location>
        <begin position="1336"/>
        <end position="1660"/>
    </location>
</feature>
<dbReference type="Proteomes" id="UP000383932">
    <property type="component" value="Unassembled WGS sequence"/>
</dbReference>
<dbReference type="GO" id="GO:0036503">
    <property type="term" value="P:ERAD pathway"/>
    <property type="evidence" value="ECO:0007669"/>
    <property type="project" value="TreeGrafter"/>
</dbReference>
<reference evidence="22 23" key="1">
    <citation type="journal article" date="2019" name="Fungal Biol. Biotechnol.">
        <title>Draft genome sequence of fastidious pathogen Ceratobasidium theobromae, which causes vascular-streak dieback in Theobroma cacao.</title>
        <authorList>
            <person name="Ali S.S."/>
            <person name="Asman A."/>
            <person name="Shao J."/>
            <person name="Firmansyah A.P."/>
            <person name="Susilo A.W."/>
            <person name="Rosmana A."/>
            <person name="McMahon P."/>
            <person name="Junaid M."/>
            <person name="Guest D."/>
            <person name="Kheng T.Y."/>
            <person name="Meinhardt L.W."/>
            <person name="Bailey B.A."/>
        </authorList>
    </citation>
    <scope>NUCLEOTIDE SEQUENCE [LARGE SCALE GENOMIC DNA]</scope>
    <source>
        <strain evidence="22 23">CT2</strain>
    </source>
</reference>
<evidence type="ECO:0000259" key="20">
    <source>
        <dbReference type="PROSITE" id="PS50089"/>
    </source>
</evidence>
<evidence type="ECO:0000256" key="12">
    <source>
        <dbReference type="ARBA" id="ARBA00022840"/>
    </source>
</evidence>
<evidence type="ECO:0000256" key="11">
    <source>
        <dbReference type="ARBA" id="ARBA00022833"/>
    </source>
</evidence>
<dbReference type="SMART" id="SM00220">
    <property type="entry name" value="S_TKc"/>
    <property type="match status" value="1"/>
</dbReference>
<dbReference type="PANTHER" id="PTHR13145:SF0">
    <property type="entry name" value="E3 UBIQUITIN-PROTEIN LIGASE MARCHF6"/>
    <property type="match status" value="1"/>
</dbReference>
<evidence type="ECO:0000259" key="19">
    <source>
        <dbReference type="PROSITE" id="PS50011"/>
    </source>
</evidence>
<feature type="transmembrane region" description="Helical" evidence="18">
    <location>
        <begin position="689"/>
        <end position="708"/>
    </location>
</feature>
<name>A0A5N5QT19_9AGAM</name>
<dbReference type="PROSITE" id="PS50011">
    <property type="entry name" value="PROTEIN_KINASE_DOM"/>
    <property type="match status" value="1"/>
</dbReference>
<dbReference type="PROSITE" id="PS00107">
    <property type="entry name" value="PROTEIN_KINASE_ATP"/>
    <property type="match status" value="1"/>
</dbReference>
<dbReference type="FunFam" id="3.30.40.10:FF:000287">
    <property type="entry name" value="RING finger membrane protein"/>
    <property type="match status" value="1"/>
</dbReference>
<dbReference type="InterPro" id="IPR017441">
    <property type="entry name" value="Protein_kinase_ATP_BS"/>
</dbReference>
<evidence type="ECO:0000256" key="10">
    <source>
        <dbReference type="ARBA" id="ARBA00022786"/>
    </source>
</evidence>
<dbReference type="Pfam" id="PF12906">
    <property type="entry name" value="RINGv"/>
    <property type="match status" value="1"/>
</dbReference>
<dbReference type="PROSITE" id="PS00108">
    <property type="entry name" value="PROTEIN_KINASE_ST"/>
    <property type="match status" value="1"/>
</dbReference>
<evidence type="ECO:0000259" key="21">
    <source>
        <dbReference type="PROSITE" id="PS51292"/>
    </source>
</evidence>
<comment type="subcellular location">
    <subcellularLocation>
        <location evidence="2">Membrane</location>
        <topology evidence="2">Multi-pass membrane protein</topology>
    </subcellularLocation>
</comment>
<dbReference type="InterPro" id="IPR000719">
    <property type="entry name" value="Prot_kinase_dom"/>
</dbReference>
<dbReference type="InterPro" id="IPR001841">
    <property type="entry name" value="Znf_RING"/>
</dbReference>
<feature type="compositionally biased region" description="Low complexity" evidence="17">
    <location>
        <begin position="568"/>
        <end position="577"/>
    </location>
</feature>
<dbReference type="PROSITE" id="PS51292">
    <property type="entry name" value="ZF_RING_CH"/>
    <property type="match status" value="1"/>
</dbReference>
<feature type="transmembrane region" description="Helical" evidence="18">
    <location>
        <begin position="179"/>
        <end position="199"/>
    </location>
</feature>
<keyword evidence="12 16" id="KW-0067">ATP-binding</keyword>
<dbReference type="GO" id="GO:0005789">
    <property type="term" value="C:endoplasmic reticulum membrane"/>
    <property type="evidence" value="ECO:0007669"/>
    <property type="project" value="TreeGrafter"/>
</dbReference>
<dbReference type="InterPro" id="IPR008271">
    <property type="entry name" value="Ser/Thr_kinase_AS"/>
</dbReference>
<dbReference type="Gene3D" id="1.10.510.10">
    <property type="entry name" value="Transferase(Phosphotransferase) domain 1"/>
    <property type="match status" value="1"/>
</dbReference>
<proteinExistence type="predicted"/>
<dbReference type="Pfam" id="PF00069">
    <property type="entry name" value="Pkinase"/>
    <property type="match status" value="1"/>
</dbReference>
<keyword evidence="8 16" id="KW-0547">Nucleotide-binding</keyword>
<keyword evidence="23" id="KW-1185">Reference proteome</keyword>
<keyword evidence="6 18" id="KW-0812">Transmembrane</keyword>
<keyword evidence="13 18" id="KW-1133">Transmembrane helix</keyword>
<dbReference type="SMART" id="SM00744">
    <property type="entry name" value="RINGv"/>
    <property type="match status" value="1"/>
</dbReference>
<evidence type="ECO:0000256" key="16">
    <source>
        <dbReference type="PROSITE-ProRule" id="PRU10141"/>
    </source>
</evidence>
<dbReference type="PROSITE" id="PS50089">
    <property type="entry name" value="ZF_RING_2"/>
    <property type="match status" value="1"/>
</dbReference>
<evidence type="ECO:0000256" key="17">
    <source>
        <dbReference type="SAM" id="MobiDB-lite"/>
    </source>
</evidence>
<dbReference type="GO" id="GO:0061630">
    <property type="term" value="F:ubiquitin protein ligase activity"/>
    <property type="evidence" value="ECO:0007669"/>
    <property type="project" value="UniProtKB-EC"/>
</dbReference>
<feature type="binding site" evidence="16">
    <location>
        <position position="1365"/>
    </location>
    <ligand>
        <name>ATP</name>
        <dbReference type="ChEBI" id="CHEBI:30616"/>
    </ligand>
</feature>
<feature type="domain" description="RING-CH-type" evidence="21">
    <location>
        <begin position="7"/>
        <end position="68"/>
    </location>
</feature>
<dbReference type="InterPro" id="IPR011009">
    <property type="entry name" value="Kinase-like_dom_sf"/>
</dbReference>
<dbReference type="InterPro" id="IPR011016">
    <property type="entry name" value="Znf_RING-CH"/>
</dbReference>
<evidence type="ECO:0000313" key="22">
    <source>
        <dbReference type="EMBL" id="KAB5594824.1"/>
    </source>
</evidence>
<feature type="region of interest" description="Disordered" evidence="17">
    <location>
        <begin position="495"/>
        <end position="583"/>
    </location>
</feature>
<gene>
    <name evidence="22" type="ORF">CTheo_1803</name>
</gene>
<evidence type="ECO:0000256" key="5">
    <source>
        <dbReference type="ARBA" id="ARBA00022679"/>
    </source>
</evidence>
<sequence>MAADKIVDTAEVDTCRICSAPAEEDQPLFYPCKCSGTIRYIHQDCLTTWLAHSKKRSCDVCKYEYGFTKVYKSDMPSRLPPELFLRKLSLQMAKVAIIALRLVMISIIWLAALPYLTLLVWRFYFWTGEALAYWVVGRELPDRMPPRAQETASQSTGSSTAAPRYAWINLLPQDLGADIFKGQVITIAVVIVFLTIFLLREWIIQNARPGVFGDDDIPDAPVADAAPAEAVQEHVPGADIPDDLLLFGALQDADAHVEPAIIVDPPAEQDQLDIELREALPSSSDSSTDEDDSDSVSVQSRQDTVSLLSNPGETSKSSRTETITALSQPKVAQSGQSTPPDEHSPMNSDAEVGNSGDTILKLDNDLSLPSSYAFSSPETTSEQLTQLAESSLDGTRSNDSQMYSSLSTQPFQASVADFSFTFSAPHPASPPVEPRNIPLPDSPQQTPVFGVFSSDPIASTSAAHNIPVSSKHMAASTPAINRNAKEFDEFRFSFSSTPPTFSQSSTRPSSRPPLPPSTPGVDEPTPTIDSGMASPHVALYRPPEDITKTGYFDQSPSRQGSAKLGQPSTKDTSSSSSSDDEVEYRRFRLGDRLEVDEDEILERLDGVRERLDEVYERLAGAGIEVNRQREPVAQLEPIVPPAPLEEEEEEEEEADEDGQDVEPMGDDDMDGALEAIGMRGPITSVFQNVFLMIFIIDLAIGVGIWMPFTMGKTTALLFLRPEDVLVLVRFPIIAVRVMTDPIVDGLLFMLNLVLRPLKWGIGWTVPAGALSAPRAPKPSLNLAVLQDTIFHHWDRLVAHSRAAANTSLPRPSPTSTAERILFQLPAPIESLEQIESRFSALGRTVRLFSHAFVRRWQQLTLSDGTSERAFAICLGYIVLCTVMGIYLGVLNAGTVRGAARALRNAVKQQLIVLKVALFIGLELLVFPTGCGVVLDIATLPLFDSATLAGRLGFYDFAPLTAFFCHWLVGTIFCAYAGRVSDGYAARRNVGSARRVVFADSGYPRQAGGDSASEAGGERDDVHCCDCGCGGERGVYDTLCTDVFRDSAVAGKYAGTIVGDTRGPTVSALGDAADAVCGRAAAVVAGVARDGAERGVDGSAGQGGVRAVVARGSTAGAGGYGGARRGDAAGGATAGARLYDCARSAAVWSAVYCACCAAVDDGRVDYGGGDGGAGCARTVVAGHGGRQAQRARWVFAGAGVVRCVGRMAGVPVAGAVVGAGGGVGGERGVGRGVGWDCDAGAGGGDGGDVCGIAGANVVGPSDGAGDSSGRRVGAGTCVDEDWVADVAAAWPGGGGGGGGTGDGAVIVEWATMDLHVPSEYSGGYVRVRIGERFARRYRIVRKLGWGHFSTVWLAHDADCDAHVALKFAKSGYAQSAADEAALLRHVAQCDAAPGKHRLVAFLDAFAHANHHCIALEPLGMSLLQLLRQPEHSHGIPPATVRQIARQTLDGLDYLHRTCRLVHTDLKPENVLLCIRDDTDDDIAIKIADLGNAAHIGRPHTGPCSIALVCCSLAPDDIQTRQYRAPEVILRKPWGPPVDLFSLGCLVFELLTADLLFEPRAREPIWSRDDDHICQMHEALGPFTHQAATGGRYSTAIFHPDCSLRNVPPSKINVWPLDAVLRDKYDWSPDAVADIHPFLRSVLALDPGHRPTAQHAAEHPWLRLTLCSPDPMTFPPICNMRTGPWAHTPGSIIRLDWMHLQHDPRPIRNHPESADQSMAQTNPKIRPLSTTDSTAKIKVIPEPALPNRFPKRRNSFGTSGALSLVLIRDHLYPEIKSLVVDDDIVRDQL</sequence>
<dbReference type="GO" id="GO:0004672">
    <property type="term" value="F:protein kinase activity"/>
    <property type="evidence" value="ECO:0007669"/>
    <property type="project" value="InterPro"/>
</dbReference>
<dbReference type="PANTHER" id="PTHR13145">
    <property type="entry name" value="SSM4 PROTEIN"/>
    <property type="match status" value="1"/>
</dbReference>
<keyword evidence="10" id="KW-0833">Ubl conjugation pathway</keyword>
<dbReference type="Gene3D" id="3.30.40.10">
    <property type="entry name" value="Zinc/RING finger domain, C3HC4 (zinc finger)"/>
    <property type="match status" value="1"/>
</dbReference>
<protein>
    <recommendedName>
        <fullName evidence="4">RING-type E3 ubiquitin transferase</fullName>
        <ecNumber evidence="4">2.3.2.27</ecNumber>
    </recommendedName>
</protein>
<feature type="compositionally biased region" description="Acidic residues" evidence="17">
    <location>
        <begin position="644"/>
        <end position="663"/>
    </location>
</feature>
<feature type="domain" description="RING-type" evidence="20">
    <location>
        <begin position="15"/>
        <end position="62"/>
    </location>
</feature>
<keyword evidence="9 15" id="KW-0863">Zinc-finger</keyword>
<evidence type="ECO:0000313" key="23">
    <source>
        <dbReference type="Proteomes" id="UP000383932"/>
    </source>
</evidence>
<keyword evidence="11" id="KW-0862">Zinc</keyword>
<keyword evidence="14 18" id="KW-0472">Membrane</keyword>
<evidence type="ECO:0000256" key="7">
    <source>
        <dbReference type="ARBA" id="ARBA00022723"/>
    </source>
</evidence>
<comment type="catalytic activity">
    <reaction evidence="1">
        <text>S-ubiquitinyl-[E2 ubiquitin-conjugating enzyme]-L-cysteine + [acceptor protein]-L-lysine = [E2 ubiquitin-conjugating enzyme]-L-cysteine + N(6)-ubiquitinyl-[acceptor protein]-L-lysine.</text>
        <dbReference type="EC" id="2.3.2.27"/>
    </reaction>
</comment>
<accession>A0A5N5QT19</accession>
<comment type="pathway">
    <text evidence="3">Protein modification; protein ubiquitination.</text>
</comment>
<dbReference type="CDD" id="cd16702">
    <property type="entry name" value="RING_CH-C4HC3_MARCH6"/>
    <property type="match status" value="1"/>
</dbReference>
<evidence type="ECO:0000256" key="9">
    <source>
        <dbReference type="ARBA" id="ARBA00022771"/>
    </source>
</evidence>